<evidence type="ECO:0000256" key="4">
    <source>
        <dbReference type="ARBA" id="ARBA00023125"/>
    </source>
</evidence>
<dbReference type="EMBL" id="NPKI01000050">
    <property type="protein sequence ID" value="PAP97929.1"/>
    <property type="molecule type" value="Genomic_DNA"/>
</dbReference>
<evidence type="ECO:0000256" key="1">
    <source>
        <dbReference type="ARBA" id="ARBA00002190"/>
    </source>
</evidence>
<reference evidence="7" key="1">
    <citation type="submission" date="2017-08" db="EMBL/GenBank/DDBJ databases">
        <title>Mesorhizobium wenxinae sp. nov., a novel rhizobial species isolated from root nodules of chickpea (Cicer arietinum L.).</title>
        <authorList>
            <person name="Zhang J."/>
        </authorList>
    </citation>
    <scope>NUCLEOTIDE SEQUENCE [LARGE SCALE GENOMIC DNA]</scope>
    <source>
        <strain evidence="7">USDA 3392</strain>
    </source>
</reference>
<evidence type="ECO:0008006" key="8">
    <source>
        <dbReference type="Google" id="ProtNLM"/>
    </source>
</evidence>
<proteinExistence type="inferred from homology"/>
<evidence type="ECO:0000313" key="6">
    <source>
        <dbReference type="EMBL" id="PAP97929.1"/>
    </source>
</evidence>
<keyword evidence="5" id="KW-0233">DNA recombination</keyword>
<keyword evidence="4" id="KW-0238">DNA-binding</keyword>
<comment type="function">
    <text evidence="1">Required for the transposition of the insertion element.</text>
</comment>
<dbReference type="Pfam" id="PF00872">
    <property type="entry name" value="Transposase_mut"/>
    <property type="match status" value="1"/>
</dbReference>
<organism evidence="6 7">
    <name type="scientific">Mesorhizobium mediterraneum</name>
    <dbReference type="NCBI Taxonomy" id="43617"/>
    <lineage>
        <taxon>Bacteria</taxon>
        <taxon>Pseudomonadati</taxon>
        <taxon>Pseudomonadota</taxon>
        <taxon>Alphaproteobacteria</taxon>
        <taxon>Hyphomicrobiales</taxon>
        <taxon>Phyllobacteriaceae</taxon>
        <taxon>Mesorhizobium</taxon>
    </lineage>
</organism>
<evidence type="ECO:0000256" key="3">
    <source>
        <dbReference type="ARBA" id="ARBA00022578"/>
    </source>
</evidence>
<keyword evidence="7" id="KW-1185">Reference proteome</keyword>
<gene>
    <name evidence="6" type="ORF">CIT25_33600</name>
</gene>
<evidence type="ECO:0000256" key="5">
    <source>
        <dbReference type="ARBA" id="ARBA00023172"/>
    </source>
</evidence>
<dbReference type="GO" id="GO:0004803">
    <property type="term" value="F:transposase activity"/>
    <property type="evidence" value="ECO:0007669"/>
    <property type="project" value="InterPro"/>
</dbReference>
<dbReference type="Proteomes" id="UP000216215">
    <property type="component" value="Unassembled WGS sequence"/>
</dbReference>
<dbReference type="GO" id="GO:0003677">
    <property type="term" value="F:DNA binding"/>
    <property type="evidence" value="ECO:0007669"/>
    <property type="project" value="UniProtKB-KW"/>
</dbReference>
<accession>A0AB36R0U0</accession>
<dbReference type="GO" id="GO:0006313">
    <property type="term" value="P:DNA transposition"/>
    <property type="evidence" value="ECO:0007669"/>
    <property type="project" value="InterPro"/>
</dbReference>
<dbReference type="AlphaFoldDB" id="A0AB36R0U0"/>
<comment type="similarity">
    <text evidence="2">Belongs to the transposase mutator family.</text>
</comment>
<comment type="caution">
    <text evidence="6">The sequence shown here is derived from an EMBL/GenBank/DDBJ whole genome shotgun (WGS) entry which is preliminary data.</text>
</comment>
<evidence type="ECO:0000256" key="2">
    <source>
        <dbReference type="ARBA" id="ARBA00010961"/>
    </source>
</evidence>
<evidence type="ECO:0000313" key="7">
    <source>
        <dbReference type="Proteomes" id="UP000216215"/>
    </source>
</evidence>
<keyword evidence="3" id="KW-0815">Transposition</keyword>
<protein>
    <recommendedName>
        <fullName evidence="8">IS256 family transposase</fullName>
    </recommendedName>
</protein>
<sequence>MLSNPDGLHEVIRAVMQEVLEAEMDEALDASKSERTPERLGYHARYYGRRTSCAPTAVR</sequence>
<dbReference type="InterPro" id="IPR001207">
    <property type="entry name" value="Transposase_mutator"/>
</dbReference>
<name>A0AB36R0U0_9HYPH</name>